<proteinExistence type="predicted"/>
<name>A0ACB7TPK9_HYAAI</name>
<evidence type="ECO:0000313" key="2">
    <source>
        <dbReference type="Proteomes" id="UP000821845"/>
    </source>
</evidence>
<reference evidence="1" key="1">
    <citation type="submission" date="2020-05" db="EMBL/GenBank/DDBJ databases">
        <title>Large-scale comparative analyses of tick genomes elucidate their genetic diversity and vector capacities.</title>
        <authorList>
            <person name="Jia N."/>
            <person name="Wang J."/>
            <person name="Shi W."/>
            <person name="Du L."/>
            <person name="Sun Y."/>
            <person name="Zhan W."/>
            <person name="Jiang J."/>
            <person name="Wang Q."/>
            <person name="Zhang B."/>
            <person name="Ji P."/>
            <person name="Sakyi L.B."/>
            <person name="Cui X."/>
            <person name="Yuan T."/>
            <person name="Jiang B."/>
            <person name="Yang W."/>
            <person name="Lam T.T.-Y."/>
            <person name="Chang Q."/>
            <person name="Ding S."/>
            <person name="Wang X."/>
            <person name="Zhu J."/>
            <person name="Ruan X."/>
            <person name="Zhao L."/>
            <person name="Wei J."/>
            <person name="Que T."/>
            <person name="Du C."/>
            <person name="Cheng J."/>
            <person name="Dai P."/>
            <person name="Han X."/>
            <person name="Huang E."/>
            <person name="Gao Y."/>
            <person name="Liu J."/>
            <person name="Shao H."/>
            <person name="Ye R."/>
            <person name="Li L."/>
            <person name="Wei W."/>
            <person name="Wang X."/>
            <person name="Wang C."/>
            <person name="Yang T."/>
            <person name="Huo Q."/>
            <person name="Li W."/>
            <person name="Guo W."/>
            <person name="Chen H."/>
            <person name="Zhou L."/>
            <person name="Ni X."/>
            <person name="Tian J."/>
            <person name="Zhou Y."/>
            <person name="Sheng Y."/>
            <person name="Liu T."/>
            <person name="Pan Y."/>
            <person name="Xia L."/>
            <person name="Li J."/>
            <person name="Zhao F."/>
            <person name="Cao W."/>
        </authorList>
    </citation>
    <scope>NUCLEOTIDE SEQUENCE</scope>
    <source>
        <strain evidence="1">Hyas-2018</strain>
    </source>
</reference>
<protein>
    <submittedName>
        <fullName evidence="1">Uncharacterized protein</fullName>
    </submittedName>
</protein>
<gene>
    <name evidence="1" type="ORF">HPB50_022230</name>
</gene>
<evidence type="ECO:0000313" key="1">
    <source>
        <dbReference type="EMBL" id="KAH6947959.1"/>
    </source>
</evidence>
<accession>A0ACB7TPK9</accession>
<dbReference type="Proteomes" id="UP000821845">
    <property type="component" value="Chromosome 1"/>
</dbReference>
<sequence length="191" mass="21789">MGFDTTEDNPFFSPHTAAARRLSENSYWRPPLRWLRRLRWLGFSYQSLCQRALKWCAPAPSIRTSAVPVIANKRSGLPMTHMIPPSPTSPHQTAGEMFPPALSPRQDSGCPTCVGCDFGVDQRRHMGERTFQWFSARLALRDSQQQAQQIQAHEQDAFHCAAFPPQNMQRMPPTDRQEDLPHRYVPECGRG</sequence>
<keyword evidence="2" id="KW-1185">Reference proteome</keyword>
<dbReference type="EMBL" id="CM023481">
    <property type="protein sequence ID" value="KAH6947959.1"/>
    <property type="molecule type" value="Genomic_DNA"/>
</dbReference>
<comment type="caution">
    <text evidence="1">The sequence shown here is derived from an EMBL/GenBank/DDBJ whole genome shotgun (WGS) entry which is preliminary data.</text>
</comment>
<organism evidence="1 2">
    <name type="scientific">Hyalomma asiaticum</name>
    <name type="common">Tick</name>
    <dbReference type="NCBI Taxonomy" id="266040"/>
    <lineage>
        <taxon>Eukaryota</taxon>
        <taxon>Metazoa</taxon>
        <taxon>Ecdysozoa</taxon>
        <taxon>Arthropoda</taxon>
        <taxon>Chelicerata</taxon>
        <taxon>Arachnida</taxon>
        <taxon>Acari</taxon>
        <taxon>Parasitiformes</taxon>
        <taxon>Ixodida</taxon>
        <taxon>Ixodoidea</taxon>
        <taxon>Ixodidae</taxon>
        <taxon>Hyalomminae</taxon>
        <taxon>Hyalomma</taxon>
    </lineage>
</organism>